<dbReference type="AlphaFoldDB" id="A0A4U8SAA4"/>
<accession>A0A4U8SAA4</accession>
<reference evidence="1 2" key="1">
    <citation type="journal article" date="2014" name="Genome Announc.">
        <title>Draft genome sequences of eight enterohepatic helicobacter species isolated from both laboratory and wild rodents.</title>
        <authorList>
            <person name="Sheh A."/>
            <person name="Shen Z."/>
            <person name="Fox J.G."/>
        </authorList>
    </citation>
    <scope>NUCLEOTIDE SEQUENCE [LARGE SCALE GENOMIC DNA]</scope>
    <source>
        <strain evidence="1 2">ATCC 700114</strain>
    </source>
</reference>
<name>A0A4U8SAA4_9HELI</name>
<dbReference type="Proteomes" id="UP000029878">
    <property type="component" value="Unassembled WGS sequence"/>
</dbReference>
<comment type="caution">
    <text evidence="1">The sequence shown here is derived from an EMBL/GenBank/DDBJ whole genome shotgun (WGS) entry which is preliminary data.</text>
</comment>
<dbReference type="EMBL" id="JRPL02000013">
    <property type="protein sequence ID" value="TLD82988.1"/>
    <property type="molecule type" value="Genomic_DNA"/>
</dbReference>
<protein>
    <submittedName>
        <fullName evidence="1">Uncharacterized protein</fullName>
    </submittedName>
</protein>
<organism evidence="1 2">
    <name type="scientific">Helicobacter trogontum</name>
    <dbReference type="NCBI Taxonomy" id="50960"/>
    <lineage>
        <taxon>Bacteria</taxon>
        <taxon>Pseudomonadati</taxon>
        <taxon>Campylobacterota</taxon>
        <taxon>Epsilonproteobacteria</taxon>
        <taxon>Campylobacterales</taxon>
        <taxon>Helicobacteraceae</taxon>
        <taxon>Helicobacter</taxon>
    </lineage>
</organism>
<sequence>MPNDTKPKQCNNIYKNLCIYSLEPKKYIDRKDFGITGAIISNTLTIGETYTVHKVEKHLDDMKSTNKILPKKLVMANFGVLNLLYKKVEGKSNERAETNTIQDTNIK</sequence>
<proteinExistence type="predicted"/>
<dbReference type="OrthoDB" id="9963947at2"/>
<evidence type="ECO:0000313" key="2">
    <source>
        <dbReference type="Proteomes" id="UP000029878"/>
    </source>
</evidence>
<dbReference type="RefSeq" id="WP_034346617.1">
    <property type="nucleotide sequence ID" value="NZ_FZNG01000003.1"/>
</dbReference>
<evidence type="ECO:0000313" key="1">
    <source>
        <dbReference type="EMBL" id="TLD82988.1"/>
    </source>
</evidence>
<gene>
    <name evidence="1" type="ORF">LS81_006500</name>
</gene>